<comment type="caution">
    <text evidence="2">The sequence shown here is derived from an EMBL/GenBank/DDBJ whole genome shotgun (WGS) entry which is preliminary data.</text>
</comment>
<reference evidence="2" key="1">
    <citation type="submission" date="2023-03" db="EMBL/GenBank/DDBJ databases">
        <title>Massive genome expansion in bonnet fungi (Mycena s.s.) driven by repeated elements and novel gene families across ecological guilds.</title>
        <authorList>
            <consortium name="Lawrence Berkeley National Laboratory"/>
            <person name="Harder C.B."/>
            <person name="Miyauchi S."/>
            <person name="Viragh M."/>
            <person name="Kuo A."/>
            <person name="Thoen E."/>
            <person name="Andreopoulos B."/>
            <person name="Lu D."/>
            <person name="Skrede I."/>
            <person name="Drula E."/>
            <person name="Henrissat B."/>
            <person name="Morin E."/>
            <person name="Kohler A."/>
            <person name="Barry K."/>
            <person name="LaButti K."/>
            <person name="Morin E."/>
            <person name="Salamov A."/>
            <person name="Lipzen A."/>
            <person name="Mereny Z."/>
            <person name="Hegedus B."/>
            <person name="Baldrian P."/>
            <person name="Stursova M."/>
            <person name="Weitz H."/>
            <person name="Taylor A."/>
            <person name="Grigoriev I.V."/>
            <person name="Nagy L.G."/>
            <person name="Martin F."/>
            <person name="Kauserud H."/>
        </authorList>
    </citation>
    <scope>NUCLEOTIDE SEQUENCE</scope>
    <source>
        <strain evidence="2">9144</strain>
    </source>
</reference>
<proteinExistence type="predicted"/>
<dbReference type="EMBL" id="JARJCW010000052">
    <property type="protein sequence ID" value="KAJ7203074.1"/>
    <property type="molecule type" value="Genomic_DNA"/>
</dbReference>
<organism evidence="2 3">
    <name type="scientific">Mycena pura</name>
    <dbReference type="NCBI Taxonomy" id="153505"/>
    <lineage>
        <taxon>Eukaryota</taxon>
        <taxon>Fungi</taxon>
        <taxon>Dikarya</taxon>
        <taxon>Basidiomycota</taxon>
        <taxon>Agaricomycotina</taxon>
        <taxon>Agaricomycetes</taxon>
        <taxon>Agaricomycetidae</taxon>
        <taxon>Agaricales</taxon>
        <taxon>Marasmiineae</taxon>
        <taxon>Mycenaceae</taxon>
        <taxon>Mycena</taxon>
    </lineage>
</organism>
<evidence type="ECO:0000313" key="3">
    <source>
        <dbReference type="Proteomes" id="UP001219525"/>
    </source>
</evidence>
<evidence type="ECO:0000256" key="1">
    <source>
        <dbReference type="SAM" id="MobiDB-lite"/>
    </source>
</evidence>
<accession>A0AAD6V8V0</accession>
<keyword evidence="3" id="KW-1185">Reference proteome</keyword>
<feature type="region of interest" description="Disordered" evidence="1">
    <location>
        <begin position="103"/>
        <end position="125"/>
    </location>
</feature>
<dbReference type="Proteomes" id="UP001219525">
    <property type="component" value="Unassembled WGS sequence"/>
</dbReference>
<sequence>MFAAPLSAKLVRRTLHLAARAVSKHHYPRSSYSARRTCRLQHMRAFLKIRCTLHAVAACLPPPVPVYASAAVIKRHPPLTAQHTHPRRHSPAALARMAHQTNAPPAALTPPHSAHRLPVTSSKSLAHTRCPRQACGGRWHCNGGRSPKEAWAGAPVHSSTHIPHTYIVAFLAAQAETINRLFRKHSRGAMQPRWCPHL</sequence>
<name>A0AAD6V8V0_9AGAR</name>
<gene>
    <name evidence="2" type="ORF">GGX14DRAFT_652538</name>
</gene>
<evidence type="ECO:0000313" key="2">
    <source>
        <dbReference type="EMBL" id="KAJ7203074.1"/>
    </source>
</evidence>
<dbReference type="AlphaFoldDB" id="A0AAD6V8V0"/>
<protein>
    <submittedName>
        <fullName evidence="2">Uncharacterized protein</fullName>
    </submittedName>
</protein>